<dbReference type="AlphaFoldDB" id="H7EP38"/>
<accession>H7EP38</accession>
<proteinExistence type="predicted"/>
<sequence length="293" mass="32321">MSAELSEIERNIVFDYLIRGRVPVEICSRSGKCATVMSDKFSIAEKNVMVLLAPPDDVVSMAGSGVSVRFSYMGVALSFCAEMRMVEGGVSFVVPPVVTREAGRDGGADGKESPFSVLLFYESPSVSDDGTEFVNKRDVECAVRSDYGPLNSPSWADMPEEMKERASGIIRDTVRDMDGGIPHSSRPNRMFLIPAVRYALESSPPPEIPEVVFLNHERIVLGVSDSFPAGEGDEFAAWISFPMKRPLNERKVYVSFLVERIVASGCRRALVGRFSSIKLEDIRFLYEFSCGKS</sequence>
<organism evidence="1 2">
    <name type="scientific">Treponema saccharophilum DSM 2985</name>
    <dbReference type="NCBI Taxonomy" id="907348"/>
    <lineage>
        <taxon>Bacteria</taxon>
        <taxon>Pseudomonadati</taxon>
        <taxon>Spirochaetota</taxon>
        <taxon>Spirochaetia</taxon>
        <taxon>Spirochaetales</taxon>
        <taxon>Treponemataceae</taxon>
        <taxon>Treponema</taxon>
    </lineage>
</organism>
<name>H7EP38_9SPIR</name>
<evidence type="ECO:0000313" key="1">
    <source>
        <dbReference type="EMBL" id="EIC00671.1"/>
    </source>
</evidence>
<dbReference type="STRING" id="907348.TresaDRAFT_0144"/>
<keyword evidence="2" id="KW-1185">Reference proteome</keyword>
<comment type="caution">
    <text evidence="1">The sequence shown here is derived from an EMBL/GenBank/DDBJ whole genome shotgun (WGS) entry which is preliminary data.</text>
</comment>
<gene>
    <name evidence="1" type="ORF">TresaDRAFT_0144</name>
</gene>
<dbReference type="EMBL" id="AGRW01000054">
    <property type="protein sequence ID" value="EIC00671.1"/>
    <property type="molecule type" value="Genomic_DNA"/>
</dbReference>
<protein>
    <submittedName>
        <fullName evidence="1">Uncharacterized protein</fullName>
    </submittedName>
</protein>
<dbReference type="Proteomes" id="UP000003571">
    <property type="component" value="Unassembled WGS sequence"/>
</dbReference>
<reference evidence="1 2" key="1">
    <citation type="submission" date="2011-09" db="EMBL/GenBank/DDBJ databases">
        <title>The draft genome of Treponema saccharophilum DSM 2985.</title>
        <authorList>
            <consortium name="US DOE Joint Genome Institute (JGI-PGF)"/>
            <person name="Lucas S."/>
            <person name="Copeland A."/>
            <person name="Lapidus A."/>
            <person name="Glavina del Rio T."/>
            <person name="Dalin E."/>
            <person name="Tice H."/>
            <person name="Bruce D."/>
            <person name="Goodwin L."/>
            <person name="Pitluck S."/>
            <person name="Peters L."/>
            <person name="Kyrpides N."/>
            <person name="Mavromatis K."/>
            <person name="Ivanova N."/>
            <person name="Markowitz V."/>
            <person name="Cheng J.-F."/>
            <person name="Hugenholtz P."/>
            <person name="Woyke T."/>
            <person name="Wu D."/>
            <person name="Gronow S."/>
            <person name="Wellnitz S."/>
            <person name="Brambilla E."/>
            <person name="Klenk H.-P."/>
            <person name="Eisen J.A."/>
        </authorList>
    </citation>
    <scope>NUCLEOTIDE SEQUENCE [LARGE SCALE GENOMIC DNA]</scope>
    <source>
        <strain evidence="1 2">DSM 2985</strain>
    </source>
</reference>
<dbReference type="PATRIC" id="fig|907348.3.peg.2729"/>
<dbReference type="RefSeq" id="WP_002706340.1">
    <property type="nucleotide sequence ID" value="NZ_AGRW01000054.1"/>
</dbReference>
<evidence type="ECO:0000313" key="2">
    <source>
        <dbReference type="Proteomes" id="UP000003571"/>
    </source>
</evidence>